<evidence type="ECO:0000313" key="1">
    <source>
        <dbReference type="EMBL" id="GIX80961.1"/>
    </source>
</evidence>
<protein>
    <submittedName>
        <fullName evidence="1">Uncharacterized protein</fullName>
    </submittedName>
</protein>
<comment type="caution">
    <text evidence="1">The sequence shown here is derived from an EMBL/GenBank/DDBJ whole genome shotgun (WGS) entry which is preliminary data.</text>
</comment>
<keyword evidence="2" id="KW-1185">Reference proteome</keyword>
<name>A0AAV4NAK9_CAEEX</name>
<organism evidence="1 2">
    <name type="scientific">Caerostris extrusa</name>
    <name type="common">Bark spider</name>
    <name type="synonym">Caerostris bankana</name>
    <dbReference type="NCBI Taxonomy" id="172846"/>
    <lineage>
        <taxon>Eukaryota</taxon>
        <taxon>Metazoa</taxon>
        <taxon>Ecdysozoa</taxon>
        <taxon>Arthropoda</taxon>
        <taxon>Chelicerata</taxon>
        <taxon>Arachnida</taxon>
        <taxon>Araneae</taxon>
        <taxon>Araneomorphae</taxon>
        <taxon>Entelegynae</taxon>
        <taxon>Araneoidea</taxon>
        <taxon>Araneidae</taxon>
        <taxon>Caerostris</taxon>
    </lineage>
</organism>
<evidence type="ECO:0000313" key="2">
    <source>
        <dbReference type="Proteomes" id="UP001054945"/>
    </source>
</evidence>
<dbReference type="InterPro" id="IPR035896">
    <property type="entry name" value="AN1-like_Znf"/>
</dbReference>
<accession>A0AAV4NAK9</accession>
<dbReference type="AlphaFoldDB" id="A0AAV4NAK9"/>
<dbReference type="Proteomes" id="UP001054945">
    <property type="component" value="Unassembled WGS sequence"/>
</dbReference>
<dbReference type="EMBL" id="BPLR01020637">
    <property type="protein sequence ID" value="GIX80961.1"/>
    <property type="molecule type" value="Genomic_DNA"/>
</dbReference>
<gene>
    <name evidence="1" type="ORF">CEXT_371161</name>
</gene>
<sequence>MFLHASSPCLCVTGVPNPTGIMTSRQSQLSGSFDEDELHQQVPIHRKEAKLNMWFNEQPGASQILILPYNLRTLLEILDEKAEEITPIQPSPSKQRCICTRKEKFTTRSTICTNFICKRHRIIIRNNCKN</sequence>
<dbReference type="SUPFAM" id="SSF118310">
    <property type="entry name" value="AN1-like Zinc finger"/>
    <property type="match status" value="1"/>
</dbReference>
<proteinExistence type="predicted"/>
<reference evidence="1 2" key="1">
    <citation type="submission" date="2021-06" db="EMBL/GenBank/DDBJ databases">
        <title>Caerostris extrusa draft genome.</title>
        <authorList>
            <person name="Kono N."/>
            <person name="Arakawa K."/>
        </authorList>
    </citation>
    <scope>NUCLEOTIDE SEQUENCE [LARGE SCALE GENOMIC DNA]</scope>
</reference>